<sequence length="515" mass="53343">MKKNKNSKILTGICVSSALMFSATAPSITALAAGNPSIAPATSAIKVENKKTGDTDTISVGNLEAGDIVKIYNAIKEEKALATTTVGENGKEGTIAKTDLLTATGGTVYVTVTKAGKEESTRVAVKYAAEPVTKAPVAGAITVVNNKAGVKDVVTVTGVKTGDVVKVYDAAKEGKELGTATVAENAEEAKIEIAQIAKDAKTKGNVYVSVQSKGELESTRTVKAYDAEITVTPAASVIKTANNATGEEDTITVSKLEAGDVVKVYDAAKEGKELGTATVKEKEAEAVITKKDLFVATGGTVYVTVTKTNKEESARVAVKYASETVTKAPVAGAITVVNNKAGVKDVVTVTGVKTGDVVKVYDAAKEGKELGTATVAENAVEAKVEIAQIAKDAKTKGNVYVSVQSKGELESTRTVKAYDTEITAAPNASNIVVLNNDAGEDDIVRVTGLKAGDVVKVYDTAQEGNELKSATVAESKTAVNVKIPQLGEKAGKVYITVTNVNKEESVRVAKDFIGE</sequence>
<dbReference type="PATRIC" id="fig|1396.539.peg.1312"/>
<protein>
    <submittedName>
        <fullName evidence="2">Uncharacterized protein</fullName>
    </submittedName>
</protein>
<feature type="chain" id="PRO_5007827664" evidence="1">
    <location>
        <begin position="33"/>
        <end position="515"/>
    </location>
</feature>
<proteinExistence type="predicted"/>
<comment type="caution">
    <text evidence="2">The sequence shown here is derived from an EMBL/GenBank/DDBJ whole genome shotgun (WGS) entry which is preliminary data.</text>
</comment>
<dbReference type="AlphaFoldDB" id="A0A161T0T7"/>
<keyword evidence="1" id="KW-0732">Signal</keyword>
<gene>
    <name evidence="2" type="ORF">B4082_4208</name>
</gene>
<accession>A0A161T0T7</accession>
<evidence type="ECO:0000313" key="2">
    <source>
        <dbReference type="EMBL" id="KZD29854.1"/>
    </source>
</evidence>
<reference evidence="2 3" key="1">
    <citation type="submission" date="2015-09" db="EMBL/GenBank/DDBJ databases">
        <title>Bacillus cereus food isolates.</title>
        <authorList>
            <person name="Boekhorst J."/>
        </authorList>
    </citation>
    <scope>NUCLEOTIDE SEQUENCE [LARGE SCALE GENOMIC DNA]</scope>
    <source>
        <strain evidence="2 3">B4082</strain>
    </source>
</reference>
<feature type="signal peptide" evidence="1">
    <location>
        <begin position="1"/>
        <end position="32"/>
    </location>
</feature>
<organism evidence="2 3">
    <name type="scientific">Bacillus cereus</name>
    <dbReference type="NCBI Taxonomy" id="1396"/>
    <lineage>
        <taxon>Bacteria</taxon>
        <taxon>Bacillati</taxon>
        <taxon>Bacillota</taxon>
        <taxon>Bacilli</taxon>
        <taxon>Bacillales</taxon>
        <taxon>Bacillaceae</taxon>
        <taxon>Bacillus</taxon>
        <taxon>Bacillus cereus group</taxon>
    </lineage>
</organism>
<dbReference type="EMBL" id="LJKA01000064">
    <property type="protein sequence ID" value="KZD29854.1"/>
    <property type="molecule type" value="Genomic_DNA"/>
</dbReference>
<dbReference type="Proteomes" id="UP000076501">
    <property type="component" value="Unassembled WGS sequence"/>
</dbReference>
<name>A0A161T0T7_BACCE</name>
<evidence type="ECO:0000256" key="1">
    <source>
        <dbReference type="SAM" id="SignalP"/>
    </source>
</evidence>
<dbReference type="RefSeq" id="WP_235613050.1">
    <property type="nucleotide sequence ID" value="NZ_LJKA01000064.1"/>
</dbReference>
<evidence type="ECO:0000313" key="3">
    <source>
        <dbReference type="Proteomes" id="UP000076501"/>
    </source>
</evidence>